<dbReference type="PANTHER" id="PTHR11319">
    <property type="entry name" value="G PROTEIN-COUPLED RECEPTOR-RELATED"/>
    <property type="match status" value="1"/>
</dbReference>
<gene>
    <name evidence="4" type="ORF">GSPATT00022333001</name>
</gene>
<feature type="transmembrane region" description="Helical" evidence="2">
    <location>
        <begin position="2589"/>
        <end position="2616"/>
    </location>
</feature>
<evidence type="ECO:0000256" key="3">
    <source>
        <dbReference type="SAM" id="SignalP"/>
    </source>
</evidence>
<sequence length="2852" mass="330174">MIAIVLLLQRFFLLSAYYIIGMNEDSQIQTYSLDLNIQNYGIDSCFSYGLWSRYSPLGSILQVGQFGLFDSNCYHLHNAAQQSTYDLNLIVYDCLNYESQKILRRIQFVTPDKSWHLFEVELDILHYEYVWHYFEITQWPQRNRFELLVIKYPETKLHIVQEDFQFPFKDTQLLLTFGGGLQISQSNTNQLLQEISKFSYFPGKFYLYPLSIGNMGITRNAALVALSGIQFRASCLCSYNQLIGIPNKELTWLDNVIFPSQNSNCNSYLLSTWIRIQNIYQSSPEFLYQVLKLSANFENPKLVNSNLATFQLFYKITSSKNQLIVTTYSYKFPIVSINFQGDPFLITKEFDLHHNMKLWHNVLVILKDNTLSIQIIFYEGFQIYEYNYELQVNQFNIVKFKLQYGNVQQLVHDYLSVQFLNSYFFNCVGFILLPQLSCHESCLECDGPTSTDCLSCPSNSNRIYIAEQKSCVCPYYRVDDSDCKDYQNYNFVLVKEDVKDNKCLEGYFQYEGGCIKCPSLITSTSITCLECVYQPQTWATNSFCQTTLYNDIKGSVSQLKQTKSQYYIFDGDALEIRYYTNSKLIDEEIKDDFELASMNFKNFCFQAQTFAVVWRSEKECYQCSIKDCKKCIITAQRSVCLECDYYSQLMDGICVKSSLVGPININNCLSPNYYSSTYECKPCNIKYCKYCFEFLSNDLTKCTLYRDYKSFNIDEYHQVGCALCNDDFIYDFTSGKCKYEKQKIDKCLRSYINLQGQEICTLSKVDDFHIAPEIINCQSYIQNCKQCLMTPQKVIRCILCEDGYTTSITTGLCYKCSIKNARICIEGDYQVRDQWVQVIQSFLIQFLPNQYMYPKPDQQRLINEMPYECYKGFQLDPLNNCIQYCDSNCLSCVLTEVYPYKFYCNECPLDYYQLPLRSSEIGKCIQCPQLCSVCQSRTDEEIKMINPYYVLNENTILYTLKCLLKAEDDNIVIDPYTNIAKYCYQSICTDVVQYQLYVDCLNVQDVLNKNKQAFYQNNINIGYCNKLGVQKIIIYMKIMIKPGIICNLPGSIDIYNDLRQRIYTLQEVQLIMEGQDRGGINVPLNIMNFNRVEFINVNLEIKKIQQLKIDNNSNQISLIIKNSIIFGYITQIQKYSINLTKCGDLIIQNLQLSNLNLINSTLFNYISINPESKISISNLTIYASIFNNSFLFIFSNLTQNIQITNISIVGCQFYNSPIFSFNSISPNIQLQLDINGFELQKSIFIASNLIVASNGIQVNLNYLQIYQNQFTNSTLLGLSQNLVLYNTLLRENLFINSLFLYITEIEGQSKTIYIYNFSVISNSIQTSSIINTKQYINNAFTKFQIINLLMRDNYNNQYSGLYLFNLNCYSLIIKGCLIINSINLNHFKLFEIQSIIIENIIYLNIQQNYKVPLSLECIDQKEQNPQLFYISGFSKLLIQKIRIKNQFSIDYSLIHILSNILYSPTIKEVIEIKDAIFEGNILLKQNLGIIISQISIYSEKFQEITFENIVFQEGFFNEQIDDPSQNSAGLIFLNSQQSSVIINNLTCQSNAVTNSSNSFIYINSNSVQIKNITIKNHNSLNSTIWKKYYEIPLQHQNNSDQTIYIVQSIFKFQNKGGIISITSSNIVITSGQFDQIQAQSSSIFDIRTQGQGVVHFDSLSISQAEVDLQSPTEMQGCISIYSRNSLLNLIVQNVKFKNIFNRLSSSVLSITPSQKFNKIDIQNVILESCLSLTNQFVKIEFSQFDYNLVSIQNLQIYQSDQDWIEYFNKIDPISLSEINKVPIDNAIINLSGCQLIIKGLISEGTFISPIFKISDSQKIQIKDCKINSVQTFFTFSILQFIQTKTQKSSIFLEEFVLKNITLFQKSNEQEIPQKASQNKYTANKCAIYISAPITQITSTYSFQQILQYLNENISSTGSLISLQSVSSENVINLLNFFISSNKFSEKLNGLINFDLLGFQELRLTEVNCFKNLINEFGCLTFFASKSLERKIRIINSKFLYNNGTLGSGIFAKKVIIDIKNSLFIKNIAQQEGGAIYMEDCSNHFRINNSFILKNKAQQGGGIYFNGNNHINKDNVRHSLILLNSAEELTDNIVELPHHLTLSINYNKMISSQEISENLTTNILKLNSYNIIEQGQLINTSQLYLPSNQAIIDFILFNPKNQGYLSYIYEFSLLFSNSLNEKVSNLINFTCKAQMFSQNQNNESIENGKPILNLPYNQEKNIVNLEQLTFTFDPYQNNDELLLVQIICSTSQNQNTLRYFFTAKTFKCQLGEFYVNNGCQVCQQSQGFYSVTYDTTKCSIFDKTKFSNITSNRIQLLKGFWRPHEQSDDTELCFKQQAFCLGGWDVGNNLCLRGHVGGLCEECDNYNIRGEGQFFKDFENQTCQLCSKSAKSVFIFIAASLWQQSIFQILLTLRSIDKSNQLFYSLKLRKKVSKILFKLNQDHQSIQIKMFINFLWIFSLIFSFNIQFSFSFGFVDQISNPSNFMATSLDCYLLDFEQIQLNYSRIIATLLLILLQLIIMFLGSQIFALTTKSKNVNSVLSNTGLYLYVSNFAALIKQFSSLLARRQISNVDYIQGNVSLMYDTQSHYTWIYRFIIPGLGFVGCFIPLFLFSFMFIMRKKLDMIKFRKHICYMFNEYDERCYYWEFIKIWKKTILIIILTYFETNILLKASLLGLSLLFYQLFAVKIKPFINQKLNSLDLETGQFCSIAIFLAATIYVCEQTSNQIYSYLLQSSIILLFIKLCYPFIYQIIRLNYKMQRVNVLTLLLKCSSLLMSNSALVKHLNFKLVELKQREQKLNSNIQKLRQHLFSVSKSINENQKLLSSQQQFQNKSTFRILTSRETEVVKFMKTDQE</sequence>
<evidence type="ECO:0000313" key="5">
    <source>
        <dbReference type="Proteomes" id="UP000000600"/>
    </source>
</evidence>
<organism evidence="4 5">
    <name type="scientific">Paramecium tetraurelia</name>
    <dbReference type="NCBI Taxonomy" id="5888"/>
    <lineage>
        <taxon>Eukaryota</taxon>
        <taxon>Sar</taxon>
        <taxon>Alveolata</taxon>
        <taxon>Ciliophora</taxon>
        <taxon>Intramacronucleata</taxon>
        <taxon>Oligohymenophorea</taxon>
        <taxon>Peniculida</taxon>
        <taxon>Parameciidae</taxon>
        <taxon>Paramecium</taxon>
    </lineage>
</organism>
<feature type="coiled-coil region" evidence="1">
    <location>
        <begin position="2779"/>
        <end position="2806"/>
    </location>
</feature>
<dbReference type="InterPro" id="IPR011050">
    <property type="entry name" value="Pectin_lyase_fold/virulence"/>
</dbReference>
<feature type="transmembrane region" description="Helical" evidence="2">
    <location>
        <begin position="2653"/>
        <end position="2681"/>
    </location>
</feature>
<dbReference type="InterPro" id="IPR006212">
    <property type="entry name" value="Furin_repeat"/>
</dbReference>
<dbReference type="KEGG" id="ptm:GSPATT00022333001"/>
<dbReference type="Proteomes" id="UP000000600">
    <property type="component" value="Unassembled WGS sequence"/>
</dbReference>
<evidence type="ECO:0008006" key="6">
    <source>
        <dbReference type="Google" id="ProtNLM"/>
    </source>
</evidence>
<dbReference type="SMART" id="SM00261">
    <property type="entry name" value="FU"/>
    <property type="match status" value="2"/>
</dbReference>
<dbReference type="SUPFAM" id="SSF57184">
    <property type="entry name" value="Growth factor receptor domain"/>
    <property type="match status" value="1"/>
</dbReference>
<evidence type="ECO:0000256" key="1">
    <source>
        <dbReference type="SAM" id="Coils"/>
    </source>
</evidence>
<dbReference type="SUPFAM" id="SSF51126">
    <property type="entry name" value="Pectin lyase-like"/>
    <property type="match status" value="1"/>
</dbReference>
<keyword evidence="2" id="KW-0812">Transmembrane</keyword>
<evidence type="ECO:0000313" key="4">
    <source>
        <dbReference type="EMBL" id="CAK89163.1"/>
    </source>
</evidence>
<dbReference type="RefSeq" id="XP_001456560.1">
    <property type="nucleotide sequence ID" value="XM_001456523.1"/>
</dbReference>
<keyword evidence="5" id="KW-1185">Reference proteome</keyword>
<keyword evidence="2" id="KW-1133">Transmembrane helix</keyword>
<keyword evidence="2" id="KW-0472">Membrane</keyword>
<dbReference type="InterPro" id="IPR009030">
    <property type="entry name" value="Growth_fac_rcpt_cys_sf"/>
</dbReference>
<dbReference type="OrthoDB" id="77931at2759"/>
<dbReference type="GeneID" id="5042345"/>
<feature type="chain" id="PRO_5002624341" description="Transmembrane protein" evidence="3">
    <location>
        <begin position="17"/>
        <end position="2852"/>
    </location>
</feature>
<proteinExistence type="predicted"/>
<accession>A0E1J6</accession>
<feature type="transmembrane region" description="Helical" evidence="2">
    <location>
        <begin position="2453"/>
        <end position="2474"/>
    </location>
</feature>
<feature type="transmembrane region" description="Helical" evidence="2">
    <location>
        <begin position="2701"/>
        <end position="2718"/>
    </location>
</feature>
<dbReference type="InParanoid" id="A0E1J6"/>
<protein>
    <recommendedName>
        <fullName evidence="6">Transmembrane protein</fullName>
    </recommendedName>
</protein>
<dbReference type="PANTHER" id="PTHR11319:SF35">
    <property type="entry name" value="OUTER MEMBRANE PROTEIN PMPC-RELATED"/>
    <property type="match status" value="1"/>
</dbReference>
<keyword evidence="3" id="KW-0732">Signal</keyword>
<dbReference type="OMA" id="WHLFEVE"/>
<reference evidence="4 5" key="1">
    <citation type="journal article" date="2006" name="Nature">
        <title>Global trends of whole-genome duplications revealed by the ciliate Paramecium tetraurelia.</title>
        <authorList>
            <consortium name="Genoscope"/>
            <person name="Aury J.-M."/>
            <person name="Jaillon O."/>
            <person name="Duret L."/>
            <person name="Noel B."/>
            <person name="Jubin C."/>
            <person name="Porcel B.M."/>
            <person name="Segurens B."/>
            <person name="Daubin V."/>
            <person name="Anthouard V."/>
            <person name="Aiach N."/>
            <person name="Arnaiz O."/>
            <person name="Billaut A."/>
            <person name="Beisson J."/>
            <person name="Blanc I."/>
            <person name="Bouhouche K."/>
            <person name="Camara F."/>
            <person name="Duharcourt S."/>
            <person name="Guigo R."/>
            <person name="Gogendeau D."/>
            <person name="Katinka M."/>
            <person name="Keller A.-M."/>
            <person name="Kissmehl R."/>
            <person name="Klotz C."/>
            <person name="Koll F."/>
            <person name="Le Moue A."/>
            <person name="Lepere C."/>
            <person name="Malinsky S."/>
            <person name="Nowacki M."/>
            <person name="Nowak J.K."/>
            <person name="Plattner H."/>
            <person name="Poulain J."/>
            <person name="Ruiz F."/>
            <person name="Serrano V."/>
            <person name="Zagulski M."/>
            <person name="Dessen P."/>
            <person name="Betermier M."/>
            <person name="Weissenbach J."/>
            <person name="Scarpelli C."/>
            <person name="Schachter V."/>
            <person name="Sperling L."/>
            <person name="Meyer E."/>
            <person name="Cohen J."/>
            <person name="Wincker P."/>
        </authorList>
    </citation>
    <scope>NUCLEOTIDE SEQUENCE [LARGE SCALE GENOMIC DNA]</scope>
    <source>
        <strain evidence="4 5">Stock d4-2</strain>
    </source>
</reference>
<feature type="signal peptide" evidence="3">
    <location>
        <begin position="1"/>
        <end position="16"/>
    </location>
</feature>
<dbReference type="STRING" id="5888.A0E1J6"/>
<dbReference type="HOGENOM" id="CLU_000411_0_0_1"/>
<dbReference type="eggNOG" id="KOG3525">
    <property type="taxonomic scope" value="Eukaryota"/>
</dbReference>
<keyword evidence="1" id="KW-0175">Coiled coil</keyword>
<dbReference type="EMBL" id="CT868653">
    <property type="protein sequence ID" value="CAK89163.1"/>
    <property type="molecule type" value="Genomic_DNA"/>
</dbReference>
<feature type="transmembrane region" description="Helical" evidence="2">
    <location>
        <begin position="2725"/>
        <end position="2747"/>
    </location>
</feature>
<name>A0E1J6_PARTE</name>
<evidence type="ECO:0000256" key="2">
    <source>
        <dbReference type="SAM" id="Phobius"/>
    </source>
</evidence>
<feature type="transmembrane region" description="Helical" evidence="2">
    <location>
        <begin position="2505"/>
        <end position="2526"/>
    </location>
</feature>
<dbReference type="CDD" id="cd00064">
    <property type="entry name" value="FU"/>
    <property type="match status" value="1"/>
</dbReference>